<proteinExistence type="predicted"/>
<comment type="caution">
    <text evidence="1">The sequence shown here is derived from an EMBL/GenBank/DDBJ whole genome shotgun (WGS) entry which is preliminary data.</text>
</comment>
<keyword evidence="2" id="KW-1185">Reference proteome</keyword>
<dbReference type="Proteomes" id="UP000790377">
    <property type="component" value="Unassembled WGS sequence"/>
</dbReference>
<sequence length="67" mass="7256">MAIYTPADGGKATTMEVYDFKGKGVAMAMYNIDEFIIGFAHSSSFKMAPSSSRSPHSSQKYIQELAG</sequence>
<name>A0ACB8A369_9AGAM</name>
<accession>A0ACB8A369</accession>
<protein>
    <submittedName>
        <fullName evidence="1">Uncharacterized protein</fullName>
    </submittedName>
</protein>
<gene>
    <name evidence="1" type="ORF">BJ138DRAFT_1116553</name>
</gene>
<reference evidence="1" key="1">
    <citation type="journal article" date="2021" name="New Phytol.">
        <title>Evolutionary innovations through gain and loss of genes in the ectomycorrhizal Boletales.</title>
        <authorList>
            <person name="Wu G."/>
            <person name="Miyauchi S."/>
            <person name="Morin E."/>
            <person name="Kuo A."/>
            <person name="Drula E."/>
            <person name="Varga T."/>
            <person name="Kohler A."/>
            <person name="Feng B."/>
            <person name="Cao Y."/>
            <person name="Lipzen A."/>
            <person name="Daum C."/>
            <person name="Hundley H."/>
            <person name="Pangilinan J."/>
            <person name="Johnson J."/>
            <person name="Barry K."/>
            <person name="LaButti K."/>
            <person name="Ng V."/>
            <person name="Ahrendt S."/>
            <person name="Min B."/>
            <person name="Choi I.G."/>
            <person name="Park H."/>
            <person name="Plett J.M."/>
            <person name="Magnuson J."/>
            <person name="Spatafora J.W."/>
            <person name="Nagy L.G."/>
            <person name="Henrissat B."/>
            <person name="Grigoriev I.V."/>
            <person name="Yang Z.L."/>
            <person name="Xu J."/>
            <person name="Martin F.M."/>
        </authorList>
    </citation>
    <scope>NUCLEOTIDE SEQUENCE</scope>
    <source>
        <strain evidence="1">ATCC 28755</strain>
    </source>
</reference>
<evidence type="ECO:0000313" key="2">
    <source>
        <dbReference type="Proteomes" id="UP000790377"/>
    </source>
</evidence>
<organism evidence="1 2">
    <name type="scientific">Hygrophoropsis aurantiaca</name>
    <dbReference type="NCBI Taxonomy" id="72124"/>
    <lineage>
        <taxon>Eukaryota</taxon>
        <taxon>Fungi</taxon>
        <taxon>Dikarya</taxon>
        <taxon>Basidiomycota</taxon>
        <taxon>Agaricomycotina</taxon>
        <taxon>Agaricomycetes</taxon>
        <taxon>Agaricomycetidae</taxon>
        <taxon>Boletales</taxon>
        <taxon>Coniophorineae</taxon>
        <taxon>Hygrophoropsidaceae</taxon>
        <taxon>Hygrophoropsis</taxon>
    </lineage>
</organism>
<dbReference type="EMBL" id="MU267889">
    <property type="protein sequence ID" value="KAH7907601.1"/>
    <property type="molecule type" value="Genomic_DNA"/>
</dbReference>
<evidence type="ECO:0000313" key="1">
    <source>
        <dbReference type="EMBL" id="KAH7907601.1"/>
    </source>
</evidence>